<proteinExistence type="predicted"/>
<gene>
    <name evidence="2" type="ORF">ALC56_07473</name>
</gene>
<dbReference type="Proteomes" id="UP000078541">
    <property type="component" value="Unassembled WGS sequence"/>
</dbReference>
<sequence length="149" mass="16998">MKREERCERKGEQPRQPETSHRPVRGRSRLKILQTLPQSAIEYEIEVDIDIGEVVIDAVEPEGGRWRASQETEARGGRAAFCRPLTILSNIRLSCPDVSENTKPSVSLMHLSACLKDAEQRQTDRIILEKDIFSKNMKNKLTETIKLTV</sequence>
<evidence type="ECO:0000313" key="2">
    <source>
        <dbReference type="EMBL" id="KYN38143.1"/>
    </source>
</evidence>
<dbReference type="EMBL" id="KQ981676">
    <property type="protein sequence ID" value="KYN38143.1"/>
    <property type="molecule type" value="Genomic_DNA"/>
</dbReference>
<reference evidence="2 3" key="1">
    <citation type="submission" date="2016-03" db="EMBL/GenBank/DDBJ databases">
        <title>Trachymyrmex septentrionalis WGS genome.</title>
        <authorList>
            <person name="Nygaard S."/>
            <person name="Hu H."/>
            <person name="Boomsma J."/>
            <person name="Zhang G."/>
        </authorList>
    </citation>
    <scope>NUCLEOTIDE SEQUENCE [LARGE SCALE GENOMIC DNA]</scope>
    <source>
        <strain evidence="2">Tsep2-gDNA-1</strain>
        <tissue evidence="2">Whole body</tissue>
    </source>
</reference>
<protein>
    <submittedName>
        <fullName evidence="2">Uncharacterized protein</fullName>
    </submittedName>
</protein>
<evidence type="ECO:0000256" key="1">
    <source>
        <dbReference type="SAM" id="MobiDB-lite"/>
    </source>
</evidence>
<feature type="region of interest" description="Disordered" evidence="1">
    <location>
        <begin position="1"/>
        <end position="26"/>
    </location>
</feature>
<accession>A0A151JVU0</accession>
<feature type="compositionally biased region" description="Basic and acidic residues" evidence="1">
    <location>
        <begin position="1"/>
        <end position="21"/>
    </location>
</feature>
<evidence type="ECO:0000313" key="3">
    <source>
        <dbReference type="Proteomes" id="UP000078541"/>
    </source>
</evidence>
<name>A0A151JVU0_9HYME</name>
<keyword evidence="3" id="KW-1185">Reference proteome</keyword>
<organism evidence="2 3">
    <name type="scientific">Trachymyrmex septentrionalis</name>
    <dbReference type="NCBI Taxonomy" id="34720"/>
    <lineage>
        <taxon>Eukaryota</taxon>
        <taxon>Metazoa</taxon>
        <taxon>Ecdysozoa</taxon>
        <taxon>Arthropoda</taxon>
        <taxon>Hexapoda</taxon>
        <taxon>Insecta</taxon>
        <taxon>Pterygota</taxon>
        <taxon>Neoptera</taxon>
        <taxon>Endopterygota</taxon>
        <taxon>Hymenoptera</taxon>
        <taxon>Apocrita</taxon>
        <taxon>Aculeata</taxon>
        <taxon>Formicoidea</taxon>
        <taxon>Formicidae</taxon>
        <taxon>Myrmicinae</taxon>
        <taxon>Trachymyrmex</taxon>
    </lineage>
</organism>
<dbReference type="AlphaFoldDB" id="A0A151JVU0"/>